<evidence type="ECO:0000256" key="1">
    <source>
        <dbReference type="ARBA" id="ARBA00022980"/>
    </source>
</evidence>
<name>A0AAD8GY62_9APIA</name>
<dbReference type="Pfam" id="PF00338">
    <property type="entry name" value="Ribosomal_S10"/>
    <property type="match status" value="1"/>
</dbReference>
<dbReference type="InterPro" id="IPR027486">
    <property type="entry name" value="Ribosomal_uS10_dom"/>
</dbReference>
<accession>A0AAD8GY62</accession>
<dbReference type="Proteomes" id="UP001237642">
    <property type="component" value="Unassembled WGS sequence"/>
</dbReference>
<reference evidence="4" key="2">
    <citation type="submission" date="2023-05" db="EMBL/GenBank/DDBJ databases">
        <authorList>
            <person name="Schelkunov M.I."/>
        </authorList>
    </citation>
    <scope>NUCLEOTIDE SEQUENCE</scope>
    <source>
        <strain evidence="4">Hsosn_3</strain>
        <tissue evidence="4">Leaf</tissue>
    </source>
</reference>
<evidence type="ECO:0000313" key="5">
    <source>
        <dbReference type="Proteomes" id="UP001237642"/>
    </source>
</evidence>
<comment type="caution">
    <text evidence="4">The sequence shown here is derived from an EMBL/GenBank/DDBJ whole genome shotgun (WGS) entry which is preliminary data.</text>
</comment>
<evidence type="ECO:0000256" key="2">
    <source>
        <dbReference type="ARBA" id="ARBA00023274"/>
    </source>
</evidence>
<reference evidence="4" key="1">
    <citation type="submission" date="2023-02" db="EMBL/GenBank/DDBJ databases">
        <title>Genome of toxic invasive species Heracleum sosnowskyi carries increased number of genes despite the absence of recent whole-genome duplications.</title>
        <authorList>
            <person name="Schelkunov M."/>
            <person name="Shtratnikova V."/>
            <person name="Makarenko M."/>
            <person name="Klepikova A."/>
            <person name="Omelchenko D."/>
            <person name="Novikova G."/>
            <person name="Obukhova E."/>
            <person name="Bogdanov V."/>
            <person name="Penin A."/>
            <person name="Logacheva M."/>
        </authorList>
    </citation>
    <scope>NUCLEOTIDE SEQUENCE</scope>
    <source>
        <strain evidence="4">Hsosn_3</strain>
        <tissue evidence="4">Leaf</tissue>
    </source>
</reference>
<dbReference type="GO" id="GO:0005840">
    <property type="term" value="C:ribosome"/>
    <property type="evidence" value="ECO:0007669"/>
    <property type="project" value="UniProtKB-KW"/>
</dbReference>
<keyword evidence="1" id="KW-0689">Ribosomal protein</keyword>
<evidence type="ECO:0000259" key="3">
    <source>
        <dbReference type="Pfam" id="PF00338"/>
    </source>
</evidence>
<dbReference type="GO" id="GO:1990904">
    <property type="term" value="C:ribonucleoprotein complex"/>
    <property type="evidence" value="ECO:0007669"/>
    <property type="project" value="UniProtKB-KW"/>
</dbReference>
<proteinExistence type="predicted"/>
<keyword evidence="2" id="KW-0687">Ribonucleoprotein</keyword>
<gene>
    <name evidence="4" type="ORF">POM88_050756</name>
</gene>
<dbReference type="SUPFAM" id="SSF54999">
    <property type="entry name" value="Ribosomal protein S10"/>
    <property type="match status" value="1"/>
</dbReference>
<dbReference type="Gene3D" id="3.30.70.600">
    <property type="entry name" value="Ribosomal protein S10 domain"/>
    <property type="match status" value="1"/>
</dbReference>
<organism evidence="4 5">
    <name type="scientific">Heracleum sosnowskyi</name>
    <dbReference type="NCBI Taxonomy" id="360622"/>
    <lineage>
        <taxon>Eukaryota</taxon>
        <taxon>Viridiplantae</taxon>
        <taxon>Streptophyta</taxon>
        <taxon>Embryophyta</taxon>
        <taxon>Tracheophyta</taxon>
        <taxon>Spermatophyta</taxon>
        <taxon>Magnoliopsida</taxon>
        <taxon>eudicotyledons</taxon>
        <taxon>Gunneridae</taxon>
        <taxon>Pentapetalae</taxon>
        <taxon>asterids</taxon>
        <taxon>campanulids</taxon>
        <taxon>Apiales</taxon>
        <taxon>Apiaceae</taxon>
        <taxon>Apioideae</taxon>
        <taxon>apioid superclade</taxon>
        <taxon>Tordylieae</taxon>
        <taxon>Tordyliinae</taxon>
        <taxon>Heracleum</taxon>
    </lineage>
</organism>
<sequence length="103" mass="11007">MTNEVTAGIIRVAKGMHLKVLGPARLPVKVMNIGTRLAPCPKGSNLRGKLKLQIYGTIVEVFSSMEAVDQIISGYNEHDVEIEFLVVDVGGWCKRGGVGASLG</sequence>
<feature type="domain" description="Small ribosomal subunit protein uS10" evidence="3">
    <location>
        <begin position="4"/>
        <end position="83"/>
    </location>
</feature>
<dbReference type="EMBL" id="JAUIZM010000011">
    <property type="protein sequence ID" value="KAK1357500.1"/>
    <property type="molecule type" value="Genomic_DNA"/>
</dbReference>
<evidence type="ECO:0000313" key="4">
    <source>
        <dbReference type="EMBL" id="KAK1357500.1"/>
    </source>
</evidence>
<keyword evidence="5" id="KW-1185">Reference proteome</keyword>
<protein>
    <recommendedName>
        <fullName evidence="3">Small ribosomal subunit protein uS10 domain-containing protein</fullName>
    </recommendedName>
</protein>
<dbReference type="InterPro" id="IPR036838">
    <property type="entry name" value="Ribosomal_uS10_dom_sf"/>
</dbReference>
<dbReference type="AlphaFoldDB" id="A0AAD8GY62"/>